<evidence type="ECO:0000256" key="2">
    <source>
        <dbReference type="ARBA" id="ARBA00022692"/>
    </source>
</evidence>
<dbReference type="GO" id="GO:0016020">
    <property type="term" value="C:membrane"/>
    <property type="evidence" value="ECO:0007669"/>
    <property type="project" value="UniProtKB-SubCell"/>
</dbReference>
<dbReference type="InterPro" id="IPR006201">
    <property type="entry name" value="Neur_channel"/>
</dbReference>
<sequence>VWRPFLSFISSAHNDGNKNFDPDYVIVDSTGSVSYMLSATAVTVCNFDLLYFPVDRQNCYIPVEVHGYDVEVEVKAMLKPPGLIRGERVLTFNGEWTTLNVSLSCHESVEGTTYITLAVDIQRKADYYVACVLLPMTVTSMASLLVFWIPPSFGEKMTYLGFVHVCTALYVCLVGYTVPKNSPMSGETTRMACFLLFTIAQTAATSAATILVLRRYQEEKEKLTFSP</sequence>
<dbReference type="Gene3D" id="2.70.170.10">
    <property type="entry name" value="Neurotransmitter-gated ion-channel ligand-binding domain"/>
    <property type="match status" value="1"/>
</dbReference>
<feature type="non-terminal residue" evidence="7">
    <location>
        <position position="1"/>
    </location>
</feature>
<keyword evidence="4 5" id="KW-0472">Membrane</keyword>
<dbReference type="InterPro" id="IPR038050">
    <property type="entry name" value="Neuro_actylchol_rec"/>
</dbReference>
<dbReference type="Proteomes" id="UP001497497">
    <property type="component" value="Unassembled WGS sequence"/>
</dbReference>
<reference evidence="7 8" key="1">
    <citation type="submission" date="2024-04" db="EMBL/GenBank/DDBJ databases">
        <authorList>
            <consortium name="Genoscope - CEA"/>
            <person name="William W."/>
        </authorList>
    </citation>
    <scope>NUCLEOTIDE SEQUENCE [LARGE SCALE GENOMIC DNA]</scope>
</reference>
<dbReference type="InterPro" id="IPR018000">
    <property type="entry name" value="Neurotransmitter_ion_chnl_CS"/>
</dbReference>
<feature type="transmembrane region" description="Helical" evidence="5">
    <location>
        <begin position="161"/>
        <end position="179"/>
    </location>
</feature>
<comment type="caution">
    <text evidence="7">The sequence shown here is derived from an EMBL/GenBank/DDBJ whole genome shotgun (WGS) entry which is preliminary data.</text>
</comment>
<evidence type="ECO:0000259" key="6">
    <source>
        <dbReference type="Pfam" id="PF02931"/>
    </source>
</evidence>
<dbReference type="PANTHER" id="PTHR18945">
    <property type="entry name" value="NEUROTRANSMITTER GATED ION CHANNEL"/>
    <property type="match status" value="1"/>
</dbReference>
<proteinExistence type="predicted"/>
<dbReference type="GO" id="GO:0004888">
    <property type="term" value="F:transmembrane signaling receptor activity"/>
    <property type="evidence" value="ECO:0007669"/>
    <property type="project" value="InterPro"/>
</dbReference>
<accession>A0AAV2IPU5</accession>
<dbReference type="InterPro" id="IPR036734">
    <property type="entry name" value="Neur_chan_lig-bd_sf"/>
</dbReference>
<evidence type="ECO:0000256" key="1">
    <source>
        <dbReference type="ARBA" id="ARBA00004141"/>
    </source>
</evidence>
<feature type="non-terminal residue" evidence="7">
    <location>
        <position position="227"/>
    </location>
</feature>
<comment type="subcellular location">
    <subcellularLocation>
        <location evidence="1">Membrane</location>
        <topology evidence="1">Multi-pass membrane protein</topology>
    </subcellularLocation>
</comment>
<dbReference type="AlphaFoldDB" id="A0AAV2IPU5"/>
<dbReference type="SUPFAM" id="SSF90112">
    <property type="entry name" value="Neurotransmitter-gated ion-channel transmembrane pore"/>
    <property type="match status" value="1"/>
</dbReference>
<dbReference type="EMBL" id="CAXITT010001464">
    <property type="protein sequence ID" value="CAL1548598.1"/>
    <property type="molecule type" value="Genomic_DNA"/>
</dbReference>
<feature type="transmembrane region" description="Helical" evidence="5">
    <location>
        <begin position="191"/>
        <end position="213"/>
    </location>
</feature>
<dbReference type="SUPFAM" id="SSF63712">
    <property type="entry name" value="Nicotinic receptor ligand binding domain-like"/>
    <property type="match status" value="1"/>
</dbReference>
<gene>
    <name evidence="7" type="ORF">GSLYS_00021915001</name>
</gene>
<keyword evidence="8" id="KW-1185">Reference proteome</keyword>
<dbReference type="GO" id="GO:0005230">
    <property type="term" value="F:extracellular ligand-gated monoatomic ion channel activity"/>
    <property type="evidence" value="ECO:0007669"/>
    <property type="project" value="InterPro"/>
</dbReference>
<evidence type="ECO:0000256" key="5">
    <source>
        <dbReference type="SAM" id="Phobius"/>
    </source>
</evidence>
<organism evidence="7 8">
    <name type="scientific">Lymnaea stagnalis</name>
    <name type="common">Great pond snail</name>
    <name type="synonym">Helix stagnalis</name>
    <dbReference type="NCBI Taxonomy" id="6523"/>
    <lineage>
        <taxon>Eukaryota</taxon>
        <taxon>Metazoa</taxon>
        <taxon>Spiralia</taxon>
        <taxon>Lophotrochozoa</taxon>
        <taxon>Mollusca</taxon>
        <taxon>Gastropoda</taxon>
        <taxon>Heterobranchia</taxon>
        <taxon>Euthyneura</taxon>
        <taxon>Panpulmonata</taxon>
        <taxon>Hygrophila</taxon>
        <taxon>Lymnaeoidea</taxon>
        <taxon>Lymnaeidae</taxon>
        <taxon>Lymnaea</taxon>
    </lineage>
</organism>
<evidence type="ECO:0000256" key="4">
    <source>
        <dbReference type="ARBA" id="ARBA00023136"/>
    </source>
</evidence>
<dbReference type="InterPro" id="IPR006202">
    <property type="entry name" value="Neur_chan_lig-bd"/>
</dbReference>
<dbReference type="Pfam" id="PF02931">
    <property type="entry name" value="Neur_chan_LBD"/>
    <property type="match status" value="1"/>
</dbReference>
<feature type="transmembrane region" description="Helical" evidence="5">
    <location>
        <begin position="127"/>
        <end position="149"/>
    </location>
</feature>
<name>A0AAV2IPU5_LYMST</name>
<dbReference type="Gene3D" id="1.20.58.390">
    <property type="entry name" value="Neurotransmitter-gated ion-channel transmembrane domain"/>
    <property type="match status" value="1"/>
</dbReference>
<keyword evidence="3 5" id="KW-1133">Transmembrane helix</keyword>
<evidence type="ECO:0000313" key="7">
    <source>
        <dbReference type="EMBL" id="CAL1548598.1"/>
    </source>
</evidence>
<evidence type="ECO:0000313" key="8">
    <source>
        <dbReference type="Proteomes" id="UP001497497"/>
    </source>
</evidence>
<dbReference type="PROSITE" id="PS00236">
    <property type="entry name" value="NEUROTR_ION_CHANNEL"/>
    <property type="match status" value="1"/>
</dbReference>
<dbReference type="InterPro" id="IPR036719">
    <property type="entry name" value="Neuro-gated_channel_TM_sf"/>
</dbReference>
<keyword evidence="2 5" id="KW-0812">Transmembrane</keyword>
<feature type="domain" description="Neurotransmitter-gated ion-channel ligand-binding" evidence="6">
    <location>
        <begin position="1"/>
        <end position="124"/>
    </location>
</feature>
<evidence type="ECO:0000256" key="3">
    <source>
        <dbReference type="ARBA" id="ARBA00022989"/>
    </source>
</evidence>
<protein>
    <recommendedName>
        <fullName evidence="6">Neurotransmitter-gated ion-channel ligand-binding domain-containing protein</fullName>
    </recommendedName>
</protein>